<dbReference type="GO" id="GO:0005829">
    <property type="term" value="C:cytosol"/>
    <property type="evidence" value="ECO:0007669"/>
    <property type="project" value="TreeGrafter"/>
</dbReference>
<accession>A0AA35RMC4</accession>
<dbReference type="AlphaFoldDB" id="A0AA35RMC4"/>
<dbReference type="InterPro" id="IPR004305">
    <property type="entry name" value="Thiaminase-2/PQQC"/>
</dbReference>
<dbReference type="GO" id="GO:0006772">
    <property type="term" value="P:thiamine metabolic process"/>
    <property type="evidence" value="ECO:0007669"/>
    <property type="project" value="InterPro"/>
</dbReference>
<dbReference type="Gene3D" id="1.20.910.10">
    <property type="entry name" value="Heme oxygenase-like"/>
    <property type="match status" value="1"/>
</dbReference>
<dbReference type="EMBL" id="CASHTH010001345">
    <property type="protein sequence ID" value="CAI8014159.1"/>
    <property type="molecule type" value="Genomic_DNA"/>
</dbReference>
<comment type="caution">
    <text evidence="2">The sequence shown here is derived from an EMBL/GenBank/DDBJ whole genome shotgun (WGS) entry which is preliminary data.</text>
</comment>
<name>A0AA35RMC4_GEOBA</name>
<evidence type="ECO:0000259" key="1">
    <source>
        <dbReference type="Pfam" id="PF03070"/>
    </source>
</evidence>
<dbReference type="CDD" id="cd19366">
    <property type="entry name" value="TenA_C_BhTenA-like"/>
    <property type="match status" value="1"/>
</dbReference>
<dbReference type="InterPro" id="IPR027574">
    <property type="entry name" value="Thiaminase_II"/>
</dbReference>
<dbReference type="NCBIfam" id="TIGR04306">
    <property type="entry name" value="salvage_TenA"/>
    <property type="match status" value="1"/>
</dbReference>
<sequence length="224" mass="25416">MGFSNELRSRAAPIWEREQTHSFVTGIGDGSLSLDKFRYYMRQDYVFLIEFCRAIALGVTKAPHMTDMGWFATLIHETLNSEMALHVSFCADFGITEEELLATEPSPTTWAYTRHMINTAHQGSAGEVASVILPCSWGYCEIGQKLYGEGLPANQPLYGRWIEAYNAPEFQQLADWLRGFVDRHAETAGPAELAAMERAFMVSSQYEYMFWDAAWRMEGWPVGI</sequence>
<evidence type="ECO:0000313" key="3">
    <source>
        <dbReference type="Proteomes" id="UP001174909"/>
    </source>
</evidence>
<keyword evidence="3" id="KW-1185">Reference proteome</keyword>
<protein>
    <submittedName>
        <fullName evidence="2">Aminopyrimidine aminohydrolase</fullName>
    </submittedName>
</protein>
<dbReference type="SUPFAM" id="SSF48613">
    <property type="entry name" value="Heme oxygenase-like"/>
    <property type="match status" value="1"/>
</dbReference>
<gene>
    <name evidence="2" type="ORF">GBAR_LOCUS8885</name>
</gene>
<dbReference type="InterPro" id="IPR016084">
    <property type="entry name" value="Haem_Oase-like_multi-hlx"/>
</dbReference>
<evidence type="ECO:0000313" key="2">
    <source>
        <dbReference type="EMBL" id="CAI8014159.1"/>
    </source>
</evidence>
<feature type="domain" description="Thiaminase-2/PQQC" evidence="1">
    <location>
        <begin position="9"/>
        <end position="216"/>
    </location>
</feature>
<dbReference type="Pfam" id="PF03070">
    <property type="entry name" value="TENA_THI-4"/>
    <property type="match status" value="1"/>
</dbReference>
<organism evidence="2 3">
    <name type="scientific">Geodia barretti</name>
    <name type="common">Barrett's horny sponge</name>
    <dbReference type="NCBI Taxonomy" id="519541"/>
    <lineage>
        <taxon>Eukaryota</taxon>
        <taxon>Metazoa</taxon>
        <taxon>Porifera</taxon>
        <taxon>Demospongiae</taxon>
        <taxon>Heteroscleromorpha</taxon>
        <taxon>Tetractinellida</taxon>
        <taxon>Astrophorina</taxon>
        <taxon>Geodiidae</taxon>
        <taxon>Geodia</taxon>
    </lineage>
</organism>
<reference evidence="2" key="1">
    <citation type="submission" date="2023-03" db="EMBL/GenBank/DDBJ databases">
        <authorList>
            <person name="Steffen K."/>
            <person name="Cardenas P."/>
        </authorList>
    </citation>
    <scope>NUCLEOTIDE SEQUENCE</scope>
</reference>
<dbReference type="PANTHER" id="PTHR43198">
    <property type="entry name" value="BIFUNCTIONAL TH2 PROTEIN"/>
    <property type="match status" value="1"/>
</dbReference>
<dbReference type="GO" id="GO:0050334">
    <property type="term" value="F:thiaminase activity"/>
    <property type="evidence" value="ECO:0007669"/>
    <property type="project" value="InterPro"/>
</dbReference>
<dbReference type="InterPro" id="IPR050967">
    <property type="entry name" value="Thiamine_Salvage_TenA"/>
</dbReference>
<dbReference type="PANTHER" id="PTHR43198:SF2">
    <property type="entry name" value="SI:CH1073-67J19.1-RELATED"/>
    <property type="match status" value="1"/>
</dbReference>
<dbReference type="Proteomes" id="UP001174909">
    <property type="component" value="Unassembled WGS sequence"/>
</dbReference>
<proteinExistence type="predicted"/>